<organism evidence="2 3">
    <name type="scientific">Hominiventricola filiformis</name>
    <dbReference type="NCBI Taxonomy" id="2885352"/>
    <lineage>
        <taxon>Bacteria</taxon>
        <taxon>Bacillati</taxon>
        <taxon>Bacillota</taxon>
        <taxon>Clostridia</taxon>
        <taxon>Lachnospirales</taxon>
        <taxon>Lachnospiraceae</taxon>
        <taxon>Hominiventricola</taxon>
    </lineage>
</organism>
<feature type="domain" description="Xylose isomerase-like TIM barrel" evidence="1">
    <location>
        <begin position="21"/>
        <end position="269"/>
    </location>
</feature>
<dbReference type="AlphaFoldDB" id="A0AAE3AAP2"/>
<proteinExistence type="predicted"/>
<dbReference type="Pfam" id="PF01261">
    <property type="entry name" value="AP_endonuc_2"/>
    <property type="match status" value="1"/>
</dbReference>
<dbReference type="RefSeq" id="WP_118770910.1">
    <property type="nucleotide sequence ID" value="NZ_JAJEPS010000007.1"/>
</dbReference>
<gene>
    <name evidence="2" type="ORF">LKD36_09135</name>
</gene>
<dbReference type="PANTHER" id="PTHR12110">
    <property type="entry name" value="HYDROXYPYRUVATE ISOMERASE"/>
    <property type="match status" value="1"/>
</dbReference>
<protein>
    <submittedName>
        <fullName evidence="2">TIM barrel protein</fullName>
    </submittedName>
</protein>
<accession>A0AAE3AAP2</accession>
<sequence length="282" mass="32481">MKFSFLTYQFARYPLEYCFYMAKEYGFNGVEVWGARPHAYAYDMDNTMIRQVIDWKKKYGIEISMFTPEILAYPYSLTSASLKERQETNEYLIKSVEVAAAIGTDKMQITAKHPGYGRDREEVWDVLTEGVGKLCKRAEELGVDIILESLSPSEGNTITNADDIVKLQKRVGSKALCTMIDVVPPFIANEPYSEYFDKLNGTMKYVHICNSDGATEFHMQLDDPKGVLPLIDFFRILKRNKYDGWCSTELLAPYFRDPELYLSQSMRAIEYICKEAQIVKEI</sequence>
<keyword evidence="3" id="KW-1185">Reference proteome</keyword>
<dbReference type="InterPro" id="IPR050312">
    <property type="entry name" value="IolE/XylAMocC-like"/>
</dbReference>
<dbReference type="PANTHER" id="PTHR12110:SF21">
    <property type="entry name" value="XYLOSE ISOMERASE-LIKE TIM BARREL DOMAIN-CONTAINING PROTEIN"/>
    <property type="match status" value="1"/>
</dbReference>
<reference evidence="2 3" key="1">
    <citation type="submission" date="2021-10" db="EMBL/GenBank/DDBJ databases">
        <title>Anaerobic single-cell dispensing facilitates the cultivation of human gut bacteria.</title>
        <authorList>
            <person name="Afrizal A."/>
        </authorList>
    </citation>
    <scope>NUCLEOTIDE SEQUENCE [LARGE SCALE GENOMIC DNA]</scope>
    <source>
        <strain evidence="2 3">CLA-AA-H276</strain>
    </source>
</reference>
<evidence type="ECO:0000313" key="3">
    <source>
        <dbReference type="Proteomes" id="UP001198220"/>
    </source>
</evidence>
<evidence type="ECO:0000313" key="2">
    <source>
        <dbReference type="EMBL" id="MCC2126345.1"/>
    </source>
</evidence>
<dbReference type="SUPFAM" id="SSF51658">
    <property type="entry name" value="Xylose isomerase-like"/>
    <property type="match status" value="1"/>
</dbReference>
<dbReference type="Proteomes" id="UP001198220">
    <property type="component" value="Unassembled WGS sequence"/>
</dbReference>
<dbReference type="EMBL" id="JAJEPS010000007">
    <property type="protein sequence ID" value="MCC2126345.1"/>
    <property type="molecule type" value="Genomic_DNA"/>
</dbReference>
<dbReference type="InterPro" id="IPR036237">
    <property type="entry name" value="Xyl_isomerase-like_sf"/>
</dbReference>
<dbReference type="Gene3D" id="3.20.20.150">
    <property type="entry name" value="Divalent-metal-dependent TIM barrel enzymes"/>
    <property type="match status" value="1"/>
</dbReference>
<comment type="caution">
    <text evidence="2">The sequence shown here is derived from an EMBL/GenBank/DDBJ whole genome shotgun (WGS) entry which is preliminary data.</text>
</comment>
<evidence type="ECO:0000259" key="1">
    <source>
        <dbReference type="Pfam" id="PF01261"/>
    </source>
</evidence>
<dbReference type="InterPro" id="IPR013022">
    <property type="entry name" value="Xyl_isomerase-like_TIM-brl"/>
</dbReference>
<name>A0AAE3AAP2_9FIRM</name>